<reference evidence="4 5" key="1">
    <citation type="submission" date="2019-01" db="EMBL/GenBank/DDBJ databases">
        <title>Nuclear Genome Assembly of the Microalgal Biofuel strain Nannochloropsis salina CCMP1776.</title>
        <authorList>
            <person name="Hovde B."/>
        </authorList>
    </citation>
    <scope>NUCLEOTIDE SEQUENCE [LARGE SCALE GENOMIC DNA]</scope>
    <source>
        <strain evidence="4 5">CCMP1776</strain>
    </source>
</reference>
<comment type="pathway">
    <text evidence="1">Cofactor biosynthesis; iron-sulfur cluster biosynthesis.</text>
</comment>
<dbReference type="Gene3D" id="2.60.300.12">
    <property type="entry name" value="HesB-like domain"/>
    <property type="match status" value="1"/>
</dbReference>
<protein>
    <recommendedName>
        <fullName evidence="3">Core domain-containing protein</fullName>
    </recommendedName>
</protein>
<gene>
    <name evidence="4" type="ORF">NSK_003875</name>
</gene>
<dbReference type="PANTHER" id="PTHR47265:SF1">
    <property type="entry name" value="IRON-SULFUR ASSEMBLY PROTEIN ISCA, CHLOROPLASTIC"/>
    <property type="match status" value="1"/>
</dbReference>
<evidence type="ECO:0000256" key="2">
    <source>
        <dbReference type="ARBA" id="ARBA00022485"/>
    </source>
</evidence>
<sequence length="189" mass="20226">MEGTVAPFSLLLGLLVICTITHGFFVPYLPSSSLSSSASAMSVISGLSVGKAVPRLGSSQLWAEVAEKSEGVSDVTERVITVSDSALKHLEDLRAKQGVEHLYLRMGVRSGGCSGMSYVLDVMKPEEVTEEDHVESYSEHHFSCVVDPKSLLYLFGLRLDFKDQLIGGGFAFLNPNAQESCGCGSSFGV</sequence>
<keyword evidence="2" id="KW-0004">4Fe-4S</keyword>
<dbReference type="AlphaFoldDB" id="A0A4D9D487"/>
<keyword evidence="2" id="KW-0411">Iron-sulfur</keyword>
<dbReference type="Proteomes" id="UP000355283">
    <property type="component" value="Unassembled WGS sequence"/>
</dbReference>
<dbReference type="GO" id="GO:0016226">
    <property type="term" value="P:iron-sulfur cluster assembly"/>
    <property type="evidence" value="ECO:0007669"/>
    <property type="project" value="InterPro"/>
</dbReference>
<evidence type="ECO:0000313" key="4">
    <source>
        <dbReference type="EMBL" id="TFJ84843.1"/>
    </source>
</evidence>
<dbReference type="Pfam" id="PF01521">
    <property type="entry name" value="Fe-S_biosyn"/>
    <property type="match status" value="1"/>
</dbReference>
<dbReference type="InterPro" id="IPR035903">
    <property type="entry name" value="HesB-like_dom_sf"/>
</dbReference>
<dbReference type="GO" id="GO:0051539">
    <property type="term" value="F:4 iron, 4 sulfur cluster binding"/>
    <property type="evidence" value="ECO:0007669"/>
    <property type="project" value="UniProtKB-KW"/>
</dbReference>
<dbReference type="PANTHER" id="PTHR47265">
    <property type="entry name" value="IRON-SULFUR ASSEMBLY PROTEIN ISCA, CHLOROPLASTIC"/>
    <property type="match status" value="1"/>
</dbReference>
<dbReference type="GO" id="GO:0009570">
    <property type="term" value="C:chloroplast stroma"/>
    <property type="evidence" value="ECO:0007669"/>
    <property type="project" value="TreeGrafter"/>
</dbReference>
<organism evidence="4 5">
    <name type="scientific">Nannochloropsis salina CCMP1776</name>
    <dbReference type="NCBI Taxonomy" id="1027361"/>
    <lineage>
        <taxon>Eukaryota</taxon>
        <taxon>Sar</taxon>
        <taxon>Stramenopiles</taxon>
        <taxon>Ochrophyta</taxon>
        <taxon>Eustigmatophyceae</taxon>
        <taxon>Eustigmatales</taxon>
        <taxon>Monodopsidaceae</taxon>
        <taxon>Microchloropsis</taxon>
        <taxon>Microchloropsis salina</taxon>
    </lineage>
</organism>
<name>A0A4D9D487_9STRA</name>
<dbReference type="OrthoDB" id="333486at2759"/>
<dbReference type="PROSITE" id="PS01152">
    <property type="entry name" value="HESB"/>
    <property type="match status" value="1"/>
</dbReference>
<accession>A0A4D9D487</accession>
<proteinExistence type="predicted"/>
<feature type="domain" description="Core" evidence="3">
    <location>
        <begin position="80"/>
        <end position="184"/>
    </location>
</feature>
<dbReference type="EMBL" id="SDOX01000017">
    <property type="protein sequence ID" value="TFJ84843.1"/>
    <property type="molecule type" value="Genomic_DNA"/>
</dbReference>
<comment type="caution">
    <text evidence="4">The sequence shown here is derived from an EMBL/GenBank/DDBJ whole genome shotgun (WGS) entry which is preliminary data.</text>
</comment>
<dbReference type="InterPro" id="IPR017870">
    <property type="entry name" value="FeS_cluster_insertion_CS"/>
</dbReference>
<dbReference type="InterPro" id="IPR000361">
    <property type="entry name" value="ATAP_core_dom"/>
</dbReference>
<dbReference type="NCBIfam" id="TIGR00049">
    <property type="entry name" value="iron-sulfur cluster assembly accessory protein"/>
    <property type="match status" value="1"/>
</dbReference>
<keyword evidence="2" id="KW-0479">Metal-binding</keyword>
<dbReference type="GO" id="GO:0030674">
    <property type="term" value="F:protein-macromolecule adaptor activity"/>
    <property type="evidence" value="ECO:0007669"/>
    <property type="project" value="TreeGrafter"/>
</dbReference>
<keyword evidence="2" id="KW-0408">Iron</keyword>
<evidence type="ECO:0000256" key="1">
    <source>
        <dbReference type="ARBA" id="ARBA00005151"/>
    </source>
</evidence>
<dbReference type="SUPFAM" id="SSF89360">
    <property type="entry name" value="HesB-like domain"/>
    <property type="match status" value="1"/>
</dbReference>
<dbReference type="InterPro" id="IPR031108">
    <property type="entry name" value="IscA_plant_cyanobact"/>
</dbReference>
<dbReference type="InterPro" id="IPR016092">
    <property type="entry name" value="ATAP"/>
</dbReference>
<keyword evidence="5" id="KW-1185">Reference proteome</keyword>
<evidence type="ECO:0000313" key="5">
    <source>
        <dbReference type="Proteomes" id="UP000355283"/>
    </source>
</evidence>
<evidence type="ECO:0000259" key="3">
    <source>
        <dbReference type="Pfam" id="PF01521"/>
    </source>
</evidence>